<dbReference type="EMBL" id="NFZX01000078">
    <property type="protein sequence ID" value="RFA32134.1"/>
    <property type="molecule type" value="Genomic_DNA"/>
</dbReference>
<dbReference type="AlphaFoldDB" id="A0A3E0WGW4"/>
<keyword evidence="1" id="KW-1133">Transmembrane helix</keyword>
<feature type="transmembrane region" description="Helical" evidence="1">
    <location>
        <begin position="96"/>
        <end position="125"/>
    </location>
</feature>
<evidence type="ECO:0000313" key="3">
    <source>
        <dbReference type="Proteomes" id="UP000256488"/>
    </source>
</evidence>
<accession>A0A3E0WGW4</accession>
<organism evidence="2 3">
    <name type="scientific">Virgibacillus dokdonensis</name>
    <dbReference type="NCBI Taxonomy" id="302167"/>
    <lineage>
        <taxon>Bacteria</taxon>
        <taxon>Bacillati</taxon>
        <taxon>Bacillota</taxon>
        <taxon>Bacilli</taxon>
        <taxon>Bacillales</taxon>
        <taxon>Bacillaceae</taxon>
        <taxon>Virgibacillus</taxon>
    </lineage>
</organism>
<evidence type="ECO:0000256" key="1">
    <source>
        <dbReference type="SAM" id="Phobius"/>
    </source>
</evidence>
<proteinExistence type="predicted"/>
<gene>
    <name evidence="2" type="ORF">CAI16_18960</name>
</gene>
<keyword evidence="1" id="KW-0812">Transmembrane</keyword>
<name>A0A3E0WGW4_9BACI</name>
<comment type="caution">
    <text evidence="2">The sequence shown here is derived from an EMBL/GenBank/DDBJ whole genome shotgun (WGS) entry which is preliminary data.</text>
</comment>
<dbReference type="Proteomes" id="UP000256488">
    <property type="component" value="Unassembled WGS sequence"/>
</dbReference>
<feature type="transmembrane region" description="Helical" evidence="1">
    <location>
        <begin position="57"/>
        <end position="75"/>
    </location>
</feature>
<keyword evidence="1" id="KW-0472">Membrane</keyword>
<reference evidence="2 3" key="1">
    <citation type="submission" date="2017-05" db="EMBL/GenBank/DDBJ databases">
        <title>Virgibacillus sp. AK90 isolated from a saltern of Kakinada, India.</title>
        <authorList>
            <person name="Gupta V."/>
            <person name="Sidhu C."/>
            <person name="Korpole S."/>
            <person name="Pinnaka A.K."/>
        </authorList>
    </citation>
    <scope>NUCLEOTIDE SEQUENCE [LARGE SCALE GENOMIC DNA]</scope>
    <source>
        <strain evidence="2 3">AK90</strain>
    </source>
</reference>
<dbReference type="RefSeq" id="WP_116279642.1">
    <property type="nucleotide sequence ID" value="NZ_NFZX01000078.1"/>
</dbReference>
<sequence length="260" mass="30010">MLGKQLLVECKRTCTVKNILIWIGIIILVPTLRFYTIKEGYQFFEPIEVFQEMVSTIIPLLFPALVIVIYLPTFLQEQRNNFISYTRTRIPLNAYLLSKALMNACLTGLVTFLLIFIPFVFAMYVEPNLEIIYYSPIDENTIIPSTTFSQFLSYGDLAYGLVYSLWVSINAALYSTIAFMLLLVLNNPFVAISIPFLFYHIFNFITGVLAVPQFSPLSTIFPFNIVEQPFWTLLIPFSFLVFVLIGLYVFANRNKSEWMI</sequence>
<protein>
    <submittedName>
        <fullName evidence="2">ABC transporter permease</fullName>
    </submittedName>
</protein>
<feature type="transmembrane region" description="Helical" evidence="1">
    <location>
        <begin position="189"/>
        <end position="210"/>
    </location>
</feature>
<feature type="transmembrane region" description="Helical" evidence="1">
    <location>
        <begin position="157"/>
        <end position="182"/>
    </location>
</feature>
<evidence type="ECO:0000313" key="2">
    <source>
        <dbReference type="EMBL" id="RFA32134.1"/>
    </source>
</evidence>
<feature type="transmembrane region" description="Helical" evidence="1">
    <location>
        <begin position="20"/>
        <end position="37"/>
    </location>
</feature>
<feature type="transmembrane region" description="Helical" evidence="1">
    <location>
        <begin position="230"/>
        <end position="251"/>
    </location>
</feature>